<dbReference type="AlphaFoldDB" id="A0A0X3APT9"/>
<organism evidence="5 6">
    <name type="scientific">Apibacter mensalis</name>
    <dbReference type="NCBI Taxonomy" id="1586267"/>
    <lineage>
        <taxon>Bacteria</taxon>
        <taxon>Pseudomonadati</taxon>
        <taxon>Bacteroidota</taxon>
        <taxon>Flavobacteriia</taxon>
        <taxon>Flavobacteriales</taxon>
        <taxon>Weeksellaceae</taxon>
        <taxon>Apibacter</taxon>
    </lineage>
</organism>
<gene>
    <name evidence="5" type="ORF">Ga0061079_106142</name>
</gene>
<dbReference type="Pfam" id="PF00532">
    <property type="entry name" value="Peripla_BP_1"/>
    <property type="match status" value="1"/>
</dbReference>
<keyword evidence="3" id="KW-0804">Transcription</keyword>
<evidence type="ECO:0000259" key="4">
    <source>
        <dbReference type="PROSITE" id="PS50932"/>
    </source>
</evidence>
<dbReference type="CDD" id="cd01392">
    <property type="entry name" value="HTH_LacI"/>
    <property type="match status" value="1"/>
</dbReference>
<dbReference type="PANTHER" id="PTHR30146">
    <property type="entry name" value="LACI-RELATED TRANSCRIPTIONAL REPRESSOR"/>
    <property type="match status" value="1"/>
</dbReference>
<reference evidence="5 6" key="1">
    <citation type="submission" date="2016-01" db="EMBL/GenBank/DDBJ databases">
        <authorList>
            <person name="McClelland M."/>
            <person name="Jain A."/>
            <person name="Saraogi P."/>
            <person name="Mendelson R."/>
            <person name="Westerman R."/>
            <person name="SanMiguel P."/>
            <person name="Csonka L."/>
        </authorList>
    </citation>
    <scope>NUCLEOTIDE SEQUENCE [LARGE SCALE GENOMIC DNA]</scope>
    <source>
        <strain evidence="5 6">R-53146</strain>
    </source>
</reference>
<evidence type="ECO:0000313" key="5">
    <source>
        <dbReference type="EMBL" id="CVK16376.1"/>
    </source>
</evidence>
<dbReference type="Pfam" id="PF00356">
    <property type="entry name" value="LacI"/>
    <property type="match status" value="1"/>
</dbReference>
<dbReference type="PANTHER" id="PTHR30146:SF109">
    <property type="entry name" value="HTH-TYPE TRANSCRIPTIONAL REGULATOR GALS"/>
    <property type="match status" value="1"/>
</dbReference>
<keyword evidence="1" id="KW-0805">Transcription regulation</keyword>
<dbReference type="SMART" id="SM00354">
    <property type="entry name" value="HTH_LACI"/>
    <property type="match status" value="1"/>
</dbReference>
<evidence type="ECO:0000256" key="1">
    <source>
        <dbReference type="ARBA" id="ARBA00023015"/>
    </source>
</evidence>
<dbReference type="GO" id="GO:0003700">
    <property type="term" value="F:DNA-binding transcription factor activity"/>
    <property type="evidence" value="ECO:0007669"/>
    <property type="project" value="TreeGrafter"/>
</dbReference>
<dbReference type="PROSITE" id="PS50932">
    <property type="entry name" value="HTH_LACI_2"/>
    <property type="match status" value="1"/>
</dbReference>
<dbReference type="SUPFAM" id="SSF53822">
    <property type="entry name" value="Periplasmic binding protein-like I"/>
    <property type="match status" value="1"/>
</dbReference>
<keyword evidence="2" id="KW-0238">DNA-binding</keyword>
<accession>A0A0X3APT9</accession>
<dbReference type="STRING" id="1586267.GCA_001418685_01228"/>
<dbReference type="Gene3D" id="1.10.260.40">
    <property type="entry name" value="lambda repressor-like DNA-binding domains"/>
    <property type="match status" value="1"/>
</dbReference>
<protein>
    <submittedName>
        <fullName evidence="5">Transcriptional regulator, LacI family</fullName>
    </submittedName>
</protein>
<dbReference type="OrthoDB" id="9803256at2"/>
<dbReference type="CDD" id="cd19977">
    <property type="entry name" value="PBP1_EndR-like"/>
    <property type="match status" value="1"/>
</dbReference>
<name>A0A0X3APT9_9FLAO</name>
<proteinExistence type="predicted"/>
<dbReference type="InterPro" id="IPR028082">
    <property type="entry name" value="Peripla_BP_I"/>
</dbReference>
<feature type="domain" description="HTH lacI-type" evidence="4">
    <location>
        <begin position="4"/>
        <end position="60"/>
    </location>
</feature>
<keyword evidence="6" id="KW-1185">Reference proteome</keyword>
<dbReference type="InterPro" id="IPR000843">
    <property type="entry name" value="HTH_LacI"/>
</dbReference>
<dbReference type="InterPro" id="IPR010982">
    <property type="entry name" value="Lambda_DNA-bd_dom_sf"/>
</dbReference>
<dbReference type="Gene3D" id="3.40.50.2300">
    <property type="match status" value="2"/>
</dbReference>
<sequence>MKRVSIKDVALKAGVSTALVSYVLNDRHTNRISKLTAEKIKNAAKELNYRPNSIARSLKAKKTNTIALLVADIANPFASQIARIIEDEISIKGYVILIGSSDENAEKLHQLIDIFLNRQVDGFIILPVEGSEKYILDLAKTKAPVVIIDRYFNNMDLPVITTNNYGAAYQATEHLIKRGKKNIGLLTFKTELIHLNERVNGYKRAVLDKGLINKSENIKYINETNIDVEVPNAIDELLSNEDKIDALFFATNKLALAGLRKLMVLNIKIPEELALITFDESEAFDIFKVPVTHIKQPLYEISKEAVEIITGMIEDKNLKFKPRVYNSKLIIKQSS</sequence>
<evidence type="ECO:0000313" key="6">
    <source>
        <dbReference type="Proteomes" id="UP000182761"/>
    </source>
</evidence>
<dbReference type="RefSeq" id="WP_055425572.1">
    <property type="nucleotide sequence ID" value="NZ_FCOR01000006.1"/>
</dbReference>
<evidence type="ECO:0000256" key="2">
    <source>
        <dbReference type="ARBA" id="ARBA00023125"/>
    </source>
</evidence>
<dbReference type="InterPro" id="IPR001761">
    <property type="entry name" value="Peripla_BP/Lac1_sug-bd_dom"/>
</dbReference>
<dbReference type="EMBL" id="FCOR01000006">
    <property type="protein sequence ID" value="CVK16376.1"/>
    <property type="molecule type" value="Genomic_DNA"/>
</dbReference>
<evidence type="ECO:0000256" key="3">
    <source>
        <dbReference type="ARBA" id="ARBA00023163"/>
    </source>
</evidence>
<dbReference type="Proteomes" id="UP000182761">
    <property type="component" value="Unassembled WGS sequence"/>
</dbReference>
<dbReference type="SUPFAM" id="SSF47413">
    <property type="entry name" value="lambda repressor-like DNA-binding domains"/>
    <property type="match status" value="1"/>
</dbReference>
<dbReference type="GO" id="GO:0000976">
    <property type="term" value="F:transcription cis-regulatory region binding"/>
    <property type="evidence" value="ECO:0007669"/>
    <property type="project" value="TreeGrafter"/>
</dbReference>